<dbReference type="PANTHER" id="PTHR39185:SF1">
    <property type="entry name" value="SWARMING MOTILITY PROTEIN SWRD"/>
    <property type="match status" value="1"/>
</dbReference>
<organism evidence="1 2">
    <name type="scientific">Aminivibrio pyruvatiphilus</name>
    <dbReference type="NCBI Taxonomy" id="1005740"/>
    <lineage>
        <taxon>Bacteria</taxon>
        <taxon>Thermotogati</taxon>
        <taxon>Synergistota</taxon>
        <taxon>Synergistia</taxon>
        <taxon>Synergistales</taxon>
        <taxon>Aminobacteriaceae</taxon>
        <taxon>Aminivibrio</taxon>
    </lineage>
</organism>
<comment type="caution">
    <text evidence="1">The sequence shown here is derived from an EMBL/GenBank/DDBJ whole genome shotgun (WGS) entry which is preliminary data.</text>
</comment>
<accession>A0A4R8MLU0</accession>
<dbReference type="OrthoDB" id="9799862at2"/>
<dbReference type="InterPro" id="IPR009384">
    <property type="entry name" value="SwrD-like"/>
</dbReference>
<gene>
    <name evidence="1" type="ORF">C8D99_101203</name>
</gene>
<dbReference type="Proteomes" id="UP000295066">
    <property type="component" value="Unassembled WGS sequence"/>
</dbReference>
<keyword evidence="1" id="KW-0966">Cell projection</keyword>
<evidence type="ECO:0000313" key="2">
    <source>
        <dbReference type="Proteomes" id="UP000295066"/>
    </source>
</evidence>
<name>A0A4R8MLU0_9BACT</name>
<evidence type="ECO:0000313" key="1">
    <source>
        <dbReference type="EMBL" id="TDY65056.1"/>
    </source>
</evidence>
<protein>
    <submittedName>
        <fullName evidence="1">Flagellar protein FlbD</fullName>
    </submittedName>
</protein>
<dbReference type="AlphaFoldDB" id="A0A4R8MLU0"/>
<dbReference type="Pfam" id="PF06289">
    <property type="entry name" value="FlbD"/>
    <property type="match status" value="1"/>
</dbReference>
<keyword evidence="1" id="KW-0282">Flagellum</keyword>
<dbReference type="PANTHER" id="PTHR39185">
    <property type="entry name" value="SWARMING MOTILITY PROTEIN SWRD"/>
    <property type="match status" value="1"/>
</dbReference>
<reference evidence="1 2" key="1">
    <citation type="submission" date="2019-03" db="EMBL/GenBank/DDBJ databases">
        <title>Genomic Encyclopedia of Type Strains, Phase IV (KMG-IV): sequencing the most valuable type-strain genomes for metagenomic binning, comparative biology and taxonomic classification.</title>
        <authorList>
            <person name="Goeker M."/>
        </authorList>
    </citation>
    <scope>NUCLEOTIDE SEQUENCE [LARGE SCALE GENOMIC DNA]</scope>
    <source>
        <strain evidence="1 2">DSM 25964</strain>
    </source>
</reference>
<dbReference type="RefSeq" id="WP_133955431.1">
    <property type="nucleotide sequence ID" value="NZ_SORI01000001.1"/>
</dbReference>
<keyword evidence="1" id="KW-0969">Cilium</keyword>
<sequence>MITLRRINGEAFTVNADLIETVESTPDTVIRLVNGHRYVVAEPMDEIVDLVVKYRQKVLFSFFGGKSPLPEDGEKD</sequence>
<proteinExistence type="predicted"/>
<dbReference type="EMBL" id="SORI01000001">
    <property type="protein sequence ID" value="TDY65056.1"/>
    <property type="molecule type" value="Genomic_DNA"/>
</dbReference>
<keyword evidence="2" id="KW-1185">Reference proteome</keyword>